<dbReference type="Pfam" id="PF13480">
    <property type="entry name" value="Acetyltransf_6"/>
    <property type="match status" value="1"/>
</dbReference>
<keyword evidence="2" id="KW-0808">Transferase</keyword>
<feature type="domain" description="BioF2-like acetyltransferase" evidence="1">
    <location>
        <begin position="107"/>
        <end position="252"/>
    </location>
</feature>
<evidence type="ECO:0000313" key="3">
    <source>
        <dbReference type="Proteomes" id="UP001597441"/>
    </source>
</evidence>
<sequence>MALPNKNIEVSFFLDLFFKEKSFPFFIKTITNTLLKSVVYKRNAISTLDLKTYAITDIPSYFSLQIDEENANIKSVSVPLYAGFLINLSNFANLEDYLNNKLGRPRKSQLKRYRKRLDLCIAPKYKIFYGAITREDYKLLFKELLLITERRFIQKKELNFELPFLKLYEDMMFDMVLKKQAAIFAIYHGDKPINITLNFIDGETIFHWNSCYNIDYQMFNLGHINMVNHLEWAYNNNFKLFDMSRGDFLHKRKYITESYMYNKSIIFNSKSVFATIIARFTAFKLKLRFKLIGLLKKINFHKLYGYYAKLKFKIKKPSAGDTSENKIIADYNLPEIHLVKNLKEIDLDNKEFSFLIQARNYFLHKSQEFVNDVKVYKDLKNDQIFYFKGIKKNQKTTIQKTS</sequence>
<dbReference type="EC" id="2.3.1.-" evidence="2"/>
<keyword evidence="3" id="KW-1185">Reference proteome</keyword>
<dbReference type="GO" id="GO:0016746">
    <property type="term" value="F:acyltransferase activity"/>
    <property type="evidence" value="ECO:0007669"/>
    <property type="project" value="UniProtKB-KW"/>
</dbReference>
<keyword evidence="2" id="KW-0012">Acyltransferase</keyword>
<dbReference type="InterPro" id="IPR016181">
    <property type="entry name" value="Acyl_CoA_acyltransferase"/>
</dbReference>
<dbReference type="RefSeq" id="WP_388013617.1">
    <property type="nucleotide sequence ID" value="NZ_JBHUDT010000001.1"/>
</dbReference>
<evidence type="ECO:0000313" key="2">
    <source>
        <dbReference type="EMBL" id="MFD2533974.1"/>
    </source>
</evidence>
<reference evidence="3" key="1">
    <citation type="journal article" date="2019" name="Int. J. Syst. Evol. Microbiol.">
        <title>The Global Catalogue of Microorganisms (GCM) 10K type strain sequencing project: providing services to taxonomists for standard genome sequencing and annotation.</title>
        <authorList>
            <consortium name="The Broad Institute Genomics Platform"/>
            <consortium name="The Broad Institute Genome Sequencing Center for Infectious Disease"/>
            <person name="Wu L."/>
            <person name="Ma J."/>
        </authorList>
    </citation>
    <scope>NUCLEOTIDE SEQUENCE [LARGE SCALE GENOMIC DNA]</scope>
    <source>
        <strain evidence="3">KCTC 42903</strain>
    </source>
</reference>
<dbReference type="EMBL" id="JBHULK010000001">
    <property type="protein sequence ID" value="MFD2533974.1"/>
    <property type="molecule type" value="Genomic_DNA"/>
</dbReference>
<protein>
    <submittedName>
        <fullName evidence="2">GNAT family N-acetyltransferase</fullName>
        <ecNumber evidence="2">2.3.1.-</ecNumber>
    </submittedName>
</protein>
<dbReference type="Gene3D" id="3.40.630.30">
    <property type="match status" value="1"/>
</dbReference>
<gene>
    <name evidence="2" type="ORF">ACFSQS_02570</name>
</gene>
<accession>A0ABW5JQX6</accession>
<dbReference type="Proteomes" id="UP001597441">
    <property type="component" value="Unassembled WGS sequence"/>
</dbReference>
<organism evidence="2 3">
    <name type="scientific">Gelatiniphilus marinus</name>
    <dbReference type="NCBI Taxonomy" id="1759464"/>
    <lineage>
        <taxon>Bacteria</taxon>
        <taxon>Pseudomonadati</taxon>
        <taxon>Bacteroidota</taxon>
        <taxon>Flavobacteriia</taxon>
        <taxon>Flavobacteriales</taxon>
        <taxon>Flavobacteriaceae</taxon>
        <taxon>Gelatiniphilus</taxon>
    </lineage>
</organism>
<dbReference type="SUPFAM" id="SSF55729">
    <property type="entry name" value="Acyl-CoA N-acyltransferases (Nat)"/>
    <property type="match status" value="1"/>
</dbReference>
<dbReference type="InterPro" id="IPR038740">
    <property type="entry name" value="BioF2-like_GNAT_dom"/>
</dbReference>
<name>A0ABW5JQX6_9FLAO</name>
<comment type="caution">
    <text evidence="2">The sequence shown here is derived from an EMBL/GenBank/DDBJ whole genome shotgun (WGS) entry which is preliminary data.</text>
</comment>
<proteinExistence type="predicted"/>
<evidence type="ECO:0000259" key="1">
    <source>
        <dbReference type="Pfam" id="PF13480"/>
    </source>
</evidence>